<dbReference type="PROSITE" id="PS00447">
    <property type="entry name" value="DNA_POLYMERASE_A"/>
    <property type="match status" value="1"/>
</dbReference>
<dbReference type="AlphaFoldDB" id="A0A3N0GBV1"/>
<dbReference type="FunFam" id="3.40.50.1010:FF:000001">
    <property type="entry name" value="DNA polymerase I"/>
    <property type="match status" value="1"/>
</dbReference>
<dbReference type="GO" id="GO:0008409">
    <property type="term" value="F:5'-3' exonuclease activity"/>
    <property type="evidence" value="ECO:0007669"/>
    <property type="project" value="UniProtKB-UniRule"/>
</dbReference>
<evidence type="ECO:0000256" key="12">
    <source>
        <dbReference type="ARBA" id="ARBA00022932"/>
    </source>
</evidence>
<comment type="catalytic activity">
    <reaction evidence="15 18">
        <text>DNA(n) + a 2'-deoxyribonucleoside 5'-triphosphate = DNA(n+1) + diphosphate</text>
        <dbReference type="Rhea" id="RHEA:22508"/>
        <dbReference type="Rhea" id="RHEA-COMP:17339"/>
        <dbReference type="Rhea" id="RHEA-COMP:17340"/>
        <dbReference type="ChEBI" id="CHEBI:33019"/>
        <dbReference type="ChEBI" id="CHEBI:61560"/>
        <dbReference type="ChEBI" id="CHEBI:173112"/>
        <dbReference type="EC" id="2.7.7.7"/>
    </reaction>
</comment>
<dbReference type="InterPro" id="IPR036397">
    <property type="entry name" value="RNaseH_sf"/>
</dbReference>
<name>A0A3N0GBV1_9GAMM</name>
<comment type="similarity">
    <text evidence="1 18">Belongs to the DNA polymerase type-A family.</text>
</comment>
<sequence length="928" mass="103027">MVQIADNPLILVDGSSYLYRAYHAFPPLTNSLGEPTGAMYGVLNMLRSLLQQYHPSHVAVVFDAKGKTFRDDLFEHYKSHRPPMPDDLRAQIEPLHRMVKAMGLPLLAVSGVEADDVIGTLAQQAERAGKPVLISTGDKDMAQLVTPNITLINTMNNTILGPDEVCAKYGIPPSLIIDFLALMGDSSDNIPGVPGVGEKTAQALLQGLGGLDTLYANLDKIAGLTFRGAKTMAAKLEQSKEVAYLSYQLATIKTDVELEQECEQLTVNTPDVAELCELFARYEFKRWLADVEEGKWLQGGRKSPAAVPFVKTEAEDEPKDSSSVLPQDGYVTILDEQTFQDWLARINAAGLFSFDTETDGLDTLTANLVGISLAIKPGEAAYLPLGHDYLDAPTQLSLDWVLTQLKPLLEDDGIRKIGQNLKFDKGVMARYGIDLRGIVFDTMLESYVLDSVAGRHDMDSLSERYLQHKTITFEEIAGKGKNQLTFNQIPLEQAAVYAAEDADVTLRLHETLWAKLEPQQELRKVFQNIDMPLVPVLSRMERTGVLIDTTILAEHSRELTQRLAELEVQAHELAGEVFNLSSTKQLGAILYEKQQLPVIKKTPKGAPSTNEEVLAELALNYPLPKLILEYRGLAKLKSTYTDKLPQMINPLTKRVHTSYHQAVTATGRLSSSDPNLQNIPVRNEEGRRIRQAFIAQEGYCILAADYSQIELRIMAHLSRDAGLLGAFSQGLDIHRATAAEVFGLPLDKVTTEQRRSAKAINFGLIYGMSAFGLSRQLAIPRNEAQKYMNLYFERYPGVLEYMERTRQQAADQGYVSTLDGRRLYLPDIHSRNANSRKAAERAAINAPMQGTAADIIKKAMIAIDAWLQQEKPLVTMLMQVHDELVFEVHKSVLDEVSAKIRNLMEGCMQLDVPLQVDIGTGSNWDQAH</sequence>
<dbReference type="InterPro" id="IPR019760">
    <property type="entry name" value="DNA-dir_DNA_pol_A_CS"/>
</dbReference>
<evidence type="ECO:0000256" key="13">
    <source>
        <dbReference type="ARBA" id="ARBA00023125"/>
    </source>
</evidence>
<evidence type="ECO:0000256" key="16">
    <source>
        <dbReference type="ARBA" id="ARBA00060162"/>
    </source>
</evidence>
<protein>
    <recommendedName>
        <fullName evidence="4 17">DNA polymerase I</fullName>
        <ecNumber evidence="3 17">2.7.7.7</ecNumber>
    </recommendedName>
</protein>
<dbReference type="SMART" id="SM00279">
    <property type="entry name" value="HhH2"/>
    <property type="match status" value="1"/>
</dbReference>
<dbReference type="Pfam" id="PF02739">
    <property type="entry name" value="5_3_exonuc_N"/>
    <property type="match status" value="1"/>
</dbReference>
<dbReference type="PRINTS" id="PR00868">
    <property type="entry name" value="DNAPOLI"/>
</dbReference>
<evidence type="ECO:0000313" key="23">
    <source>
        <dbReference type="EMBL" id="RNM22688.1"/>
    </source>
</evidence>
<dbReference type="SUPFAM" id="SSF56672">
    <property type="entry name" value="DNA/RNA polymerases"/>
    <property type="match status" value="1"/>
</dbReference>
<dbReference type="Gene3D" id="1.20.1060.10">
    <property type="entry name" value="Taq DNA Polymerase, Chain T, domain 4"/>
    <property type="match status" value="1"/>
</dbReference>
<keyword evidence="6 18" id="KW-0548">Nucleotidyltransferase</keyword>
<dbReference type="SMART" id="SM00482">
    <property type="entry name" value="POLAc"/>
    <property type="match status" value="1"/>
</dbReference>
<evidence type="ECO:0000256" key="17">
    <source>
        <dbReference type="NCBIfam" id="TIGR00593"/>
    </source>
</evidence>
<dbReference type="InterPro" id="IPR001098">
    <property type="entry name" value="DNA-dir_DNA_pol_A_palm_dom"/>
</dbReference>
<dbReference type="Pfam" id="PF01612">
    <property type="entry name" value="DNA_pol_A_exo1"/>
    <property type="match status" value="1"/>
</dbReference>
<evidence type="ECO:0000256" key="5">
    <source>
        <dbReference type="ARBA" id="ARBA00022679"/>
    </source>
</evidence>
<dbReference type="PANTHER" id="PTHR10133">
    <property type="entry name" value="DNA POLYMERASE I"/>
    <property type="match status" value="1"/>
</dbReference>
<keyword evidence="9 18" id="KW-0227">DNA damage</keyword>
<dbReference type="InterPro" id="IPR002421">
    <property type="entry name" value="5-3_exonuclease"/>
</dbReference>
<dbReference type="EC" id="2.7.7.7" evidence="3 17"/>
<dbReference type="SMART" id="SM00475">
    <property type="entry name" value="53EXOc"/>
    <property type="match status" value="1"/>
</dbReference>
<dbReference type="InterPro" id="IPR012337">
    <property type="entry name" value="RNaseH-like_sf"/>
</dbReference>
<proteinExistence type="inferred from homology"/>
<keyword evidence="5 18" id="KW-0808">Transferase</keyword>
<keyword evidence="8" id="KW-0540">Nuclease</keyword>
<dbReference type="Gene3D" id="1.10.150.20">
    <property type="entry name" value="5' to 3' exonuclease, C-terminal subdomain"/>
    <property type="match status" value="2"/>
</dbReference>
<dbReference type="Proteomes" id="UP000276061">
    <property type="component" value="Unassembled WGS sequence"/>
</dbReference>
<evidence type="ECO:0000256" key="4">
    <source>
        <dbReference type="ARBA" id="ARBA00020311"/>
    </source>
</evidence>
<dbReference type="InterPro" id="IPR020045">
    <property type="entry name" value="DNA_polI_H3TH"/>
</dbReference>
<dbReference type="GO" id="GO:0008408">
    <property type="term" value="F:3'-5' exonuclease activity"/>
    <property type="evidence" value="ECO:0007669"/>
    <property type="project" value="UniProtKB-UniRule"/>
</dbReference>
<feature type="domain" description="DNA-directed DNA polymerase family A palm" evidence="21">
    <location>
        <begin position="686"/>
        <end position="892"/>
    </location>
</feature>
<dbReference type="NCBIfam" id="TIGR00593">
    <property type="entry name" value="pola"/>
    <property type="match status" value="1"/>
</dbReference>
<keyword evidence="11 18" id="KW-0269">Exonuclease</keyword>
<gene>
    <name evidence="18 22" type="primary">polA</name>
    <name evidence="22" type="ORF">EF878_01035</name>
    <name evidence="23" type="ORF">EFS38_13115</name>
</gene>
<keyword evidence="7 18" id="KW-0235">DNA replication</keyword>
<evidence type="ECO:0000256" key="18">
    <source>
        <dbReference type="RuleBase" id="RU004460"/>
    </source>
</evidence>
<evidence type="ECO:0000256" key="3">
    <source>
        <dbReference type="ARBA" id="ARBA00012417"/>
    </source>
</evidence>
<dbReference type="CDD" id="cd06139">
    <property type="entry name" value="DNA_polA_I_Ecoli_like_exo"/>
    <property type="match status" value="1"/>
</dbReference>
<dbReference type="PANTHER" id="PTHR10133:SF27">
    <property type="entry name" value="DNA POLYMERASE NU"/>
    <property type="match status" value="1"/>
</dbReference>
<feature type="domain" description="5'-3' exonuclease" evidence="20">
    <location>
        <begin position="7"/>
        <end position="268"/>
    </location>
</feature>
<dbReference type="CDD" id="cd09898">
    <property type="entry name" value="H3TH_53EXO"/>
    <property type="match status" value="1"/>
</dbReference>
<dbReference type="InterPro" id="IPR029060">
    <property type="entry name" value="PIN-like_dom_sf"/>
</dbReference>
<keyword evidence="14 18" id="KW-0234">DNA repair</keyword>
<evidence type="ECO:0000259" key="21">
    <source>
        <dbReference type="SMART" id="SM00482"/>
    </source>
</evidence>
<dbReference type="CDD" id="cd08637">
    <property type="entry name" value="DNA_pol_A_pol_I_C"/>
    <property type="match status" value="1"/>
</dbReference>
<dbReference type="GO" id="GO:0003677">
    <property type="term" value="F:DNA binding"/>
    <property type="evidence" value="ECO:0007669"/>
    <property type="project" value="UniProtKB-UniRule"/>
</dbReference>
<keyword evidence="24" id="KW-1185">Reference proteome</keyword>
<evidence type="ECO:0000256" key="11">
    <source>
        <dbReference type="ARBA" id="ARBA00022839"/>
    </source>
</evidence>
<evidence type="ECO:0000259" key="20">
    <source>
        <dbReference type="SMART" id="SM00475"/>
    </source>
</evidence>
<dbReference type="InterPro" id="IPR036279">
    <property type="entry name" value="5-3_exonuclease_C_sf"/>
</dbReference>
<dbReference type="FunFam" id="1.10.150.20:FF:000003">
    <property type="entry name" value="DNA polymerase I"/>
    <property type="match status" value="1"/>
</dbReference>
<dbReference type="FunFam" id="1.10.150.20:FF:000002">
    <property type="entry name" value="DNA polymerase I"/>
    <property type="match status" value="1"/>
</dbReference>
<evidence type="ECO:0000256" key="10">
    <source>
        <dbReference type="ARBA" id="ARBA00022801"/>
    </source>
</evidence>
<dbReference type="SMART" id="SM00474">
    <property type="entry name" value="35EXOc"/>
    <property type="match status" value="1"/>
</dbReference>
<dbReference type="OrthoDB" id="9806424at2"/>
<dbReference type="Pfam" id="PF01367">
    <property type="entry name" value="5_3_exonuc"/>
    <property type="match status" value="1"/>
</dbReference>
<evidence type="ECO:0000256" key="1">
    <source>
        <dbReference type="ARBA" id="ARBA00007705"/>
    </source>
</evidence>
<dbReference type="EMBL" id="RJLS01000012">
    <property type="protein sequence ID" value="RNM22688.1"/>
    <property type="molecule type" value="Genomic_DNA"/>
</dbReference>
<dbReference type="FunFam" id="1.20.1060.10:FF:000001">
    <property type="entry name" value="DNA polymerase I"/>
    <property type="match status" value="1"/>
</dbReference>
<dbReference type="SUPFAM" id="SSF47807">
    <property type="entry name" value="5' to 3' exonuclease, C-terminal subdomain"/>
    <property type="match status" value="1"/>
</dbReference>
<dbReference type="EMBL" id="RJLR01000004">
    <property type="protein sequence ID" value="RNM09963.1"/>
    <property type="molecule type" value="Genomic_DNA"/>
</dbReference>
<dbReference type="Proteomes" id="UP000271870">
    <property type="component" value="Unassembled WGS sequence"/>
</dbReference>
<reference evidence="24 25" key="1">
    <citation type="submission" date="2018-11" db="EMBL/GenBank/DDBJ databases">
        <title>Characterization of surface water Dickeya isolates.</title>
        <authorList>
            <person name="Van Gijsegem F."/>
            <person name="Pedron J."/>
        </authorList>
    </citation>
    <scope>NUCLEOTIDE SEQUENCE [LARGE SCALE GENOMIC DNA]</scope>
    <source>
        <strain evidence="22 25">FVG1-MFV-O17</strain>
        <strain evidence="23 24">FVG10-MFV-A16</strain>
    </source>
</reference>
<evidence type="ECO:0000256" key="8">
    <source>
        <dbReference type="ARBA" id="ARBA00022722"/>
    </source>
</evidence>
<accession>A0A3N0GBV1</accession>
<dbReference type="InterPro" id="IPR002298">
    <property type="entry name" value="DNA_polymerase_A"/>
</dbReference>
<evidence type="ECO:0000259" key="19">
    <source>
        <dbReference type="SMART" id="SM00474"/>
    </source>
</evidence>
<dbReference type="InterPro" id="IPR008918">
    <property type="entry name" value="HhH2"/>
</dbReference>
<dbReference type="FunFam" id="3.30.420.10:FF:000026">
    <property type="entry name" value="DNA polymerase I"/>
    <property type="match status" value="1"/>
</dbReference>
<dbReference type="NCBIfam" id="NF004397">
    <property type="entry name" value="PRK05755.1"/>
    <property type="match status" value="1"/>
</dbReference>
<evidence type="ECO:0000256" key="6">
    <source>
        <dbReference type="ARBA" id="ARBA00022695"/>
    </source>
</evidence>
<dbReference type="Pfam" id="PF00476">
    <property type="entry name" value="DNA_pol_A"/>
    <property type="match status" value="1"/>
</dbReference>
<evidence type="ECO:0000256" key="15">
    <source>
        <dbReference type="ARBA" id="ARBA00049244"/>
    </source>
</evidence>
<evidence type="ECO:0000313" key="24">
    <source>
        <dbReference type="Proteomes" id="UP000271870"/>
    </source>
</evidence>
<comment type="caution">
    <text evidence="22">The sequence shown here is derived from an EMBL/GenBank/DDBJ whole genome shotgun (WGS) entry which is preliminary data.</text>
</comment>
<dbReference type="Gene3D" id="3.40.50.1010">
    <property type="entry name" value="5'-nuclease"/>
    <property type="match status" value="1"/>
</dbReference>
<dbReference type="CDD" id="cd09859">
    <property type="entry name" value="PIN_53EXO"/>
    <property type="match status" value="1"/>
</dbReference>
<evidence type="ECO:0000313" key="22">
    <source>
        <dbReference type="EMBL" id="RNM09963.1"/>
    </source>
</evidence>
<dbReference type="InterPro" id="IPR018320">
    <property type="entry name" value="DNA_polymerase_1"/>
</dbReference>
<dbReference type="InterPro" id="IPR020046">
    <property type="entry name" value="5-3_exonucl_a-hlix_arch_N"/>
</dbReference>
<dbReference type="GO" id="GO:0006261">
    <property type="term" value="P:DNA-templated DNA replication"/>
    <property type="evidence" value="ECO:0007669"/>
    <property type="project" value="UniProtKB-UniRule"/>
</dbReference>
<dbReference type="Gene3D" id="3.30.70.370">
    <property type="match status" value="1"/>
</dbReference>
<dbReference type="Gene3D" id="3.30.420.10">
    <property type="entry name" value="Ribonuclease H-like superfamily/Ribonuclease H"/>
    <property type="match status" value="1"/>
</dbReference>
<comment type="function">
    <text evidence="16">In addition to polymerase activity, this DNA polymerase exhibits 3'-5' and 5'-3' exonuclease activity. It is able to utilize nicked circular duplex DNA as a template and can unwind the parental DNA strand from its template.</text>
</comment>
<evidence type="ECO:0000256" key="9">
    <source>
        <dbReference type="ARBA" id="ARBA00022763"/>
    </source>
</evidence>
<keyword evidence="12 18" id="KW-0239">DNA-directed DNA polymerase</keyword>
<evidence type="ECO:0000313" key="25">
    <source>
        <dbReference type="Proteomes" id="UP000276061"/>
    </source>
</evidence>
<dbReference type="InterPro" id="IPR043502">
    <property type="entry name" value="DNA/RNA_pol_sf"/>
</dbReference>
<dbReference type="SUPFAM" id="SSF53098">
    <property type="entry name" value="Ribonuclease H-like"/>
    <property type="match status" value="1"/>
</dbReference>
<evidence type="ECO:0000256" key="14">
    <source>
        <dbReference type="ARBA" id="ARBA00023204"/>
    </source>
</evidence>
<dbReference type="GO" id="GO:0003887">
    <property type="term" value="F:DNA-directed DNA polymerase activity"/>
    <property type="evidence" value="ECO:0007669"/>
    <property type="project" value="UniProtKB-UniRule"/>
</dbReference>
<dbReference type="SUPFAM" id="SSF88723">
    <property type="entry name" value="PIN domain-like"/>
    <property type="match status" value="1"/>
</dbReference>
<organism evidence="22 25">
    <name type="scientific">Dickeya undicola</name>
    <dbReference type="NCBI Taxonomy" id="1577887"/>
    <lineage>
        <taxon>Bacteria</taxon>
        <taxon>Pseudomonadati</taxon>
        <taxon>Pseudomonadota</taxon>
        <taxon>Gammaproteobacteria</taxon>
        <taxon>Enterobacterales</taxon>
        <taxon>Pectobacteriaceae</taxon>
        <taxon>Dickeya</taxon>
    </lineage>
</organism>
<keyword evidence="10 18" id="KW-0378">Hydrolase</keyword>
<comment type="subunit">
    <text evidence="2">Single-chain monomer with multiple functions.</text>
</comment>
<evidence type="ECO:0000256" key="7">
    <source>
        <dbReference type="ARBA" id="ARBA00022705"/>
    </source>
</evidence>
<dbReference type="GO" id="GO:0006302">
    <property type="term" value="P:double-strand break repair"/>
    <property type="evidence" value="ECO:0007669"/>
    <property type="project" value="TreeGrafter"/>
</dbReference>
<dbReference type="RefSeq" id="WP_123251036.1">
    <property type="nucleotide sequence ID" value="NZ_RJLR01000004.1"/>
</dbReference>
<feature type="domain" description="3'-5' exonuclease" evidence="19">
    <location>
        <begin position="330"/>
        <end position="517"/>
    </location>
</feature>
<keyword evidence="13 18" id="KW-0238">DNA-binding</keyword>
<evidence type="ECO:0000256" key="2">
    <source>
        <dbReference type="ARBA" id="ARBA00011541"/>
    </source>
</evidence>
<dbReference type="InterPro" id="IPR002562">
    <property type="entry name" value="3'-5'_exonuclease_dom"/>
</dbReference>